<dbReference type="EMBL" id="MUMY01000001">
    <property type="protein sequence ID" value="ONM50555.1"/>
    <property type="molecule type" value="Genomic_DNA"/>
</dbReference>
<feature type="domain" description="Luciferase-like" evidence="1">
    <location>
        <begin position="21"/>
        <end position="117"/>
    </location>
</feature>
<dbReference type="STRING" id="1538463.B0T36_00985"/>
<dbReference type="OrthoDB" id="4760590at2"/>
<accession>A0A1V2TM29</accession>
<protein>
    <submittedName>
        <fullName evidence="2">LLM class F420-dependent oxidoreductase</fullName>
    </submittedName>
</protein>
<dbReference type="InterPro" id="IPR019922">
    <property type="entry name" value="Lucif-like_OxRdatse_MSMEG_4141"/>
</dbReference>
<dbReference type="InterPro" id="IPR011251">
    <property type="entry name" value="Luciferase-like_dom"/>
</dbReference>
<dbReference type="AlphaFoldDB" id="A0A1V2TM29"/>
<organism evidence="2 3">
    <name type="scientific">Nocardia donostiensis</name>
    <dbReference type="NCBI Taxonomy" id="1538463"/>
    <lineage>
        <taxon>Bacteria</taxon>
        <taxon>Bacillati</taxon>
        <taxon>Actinomycetota</taxon>
        <taxon>Actinomycetes</taxon>
        <taxon>Mycobacteriales</taxon>
        <taxon>Nocardiaceae</taxon>
        <taxon>Nocardia</taxon>
    </lineage>
</organism>
<evidence type="ECO:0000259" key="1">
    <source>
        <dbReference type="Pfam" id="PF00296"/>
    </source>
</evidence>
<dbReference type="InterPro" id="IPR036661">
    <property type="entry name" value="Luciferase-like_sf"/>
</dbReference>
<dbReference type="Pfam" id="PF00296">
    <property type="entry name" value="Bac_luciferase"/>
    <property type="match status" value="1"/>
</dbReference>
<name>A0A1V2TM29_9NOCA</name>
<evidence type="ECO:0000313" key="3">
    <source>
        <dbReference type="Proteomes" id="UP000188836"/>
    </source>
</evidence>
<dbReference type="Proteomes" id="UP000188836">
    <property type="component" value="Unassembled WGS sequence"/>
</dbReference>
<dbReference type="Gene3D" id="3.20.20.30">
    <property type="entry name" value="Luciferase-like domain"/>
    <property type="match status" value="2"/>
</dbReference>
<proteinExistence type="predicted"/>
<dbReference type="PANTHER" id="PTHR30137:SF18">
    <property type="entry name" value="CONSERVED PROTEIN"/>
    <property type="match status" value="1"/>
</dbReference>
<sequence length="276" mass="30079">MAFNGLGRFGVWRFYRGFTPEEAAELEKLGYSALWLGGSPPADLPVVESLLEATDTLQVGTSIVNIWTVPAKDVAESFHRIEQRFPGRFLLGVGVGHPEANAPYRKPYDALVEYLDELDAAGVPKNSRALAALGPRVLELSRDRSAGALPYLAPPEHTAKAREVVGSALLVAEQKLVLDNDPERAREVGRQAVHMYLGLRNYLNNLRRFGFTEEDLAEPGSDRLIDTLAVHGTPEQIAARLIAHLDAGADHIALQPLGDDYLGALRTLAPLLTKTS</sequence>
<dbReference type="RefSeq" id="WP_077114488.1">
    <property type="nucleotide sequence ID" value="NZ_MUKP01000010.1"/>
</dbReference>
<dbReference type="GO" id="GO:0005829">
    <property type="term" value="C:cytosol"/>
    <property type="evidence" value="ECO:0007669"/>
    <property type="project" value="TreeGrafter"/>
</dbReference>
<dbReference type="GO" id="GO:0016705">
    <property type="term" value="F:oxidoreductase activity, acting on paired donors, with incorporation or reduction of molecular oxygen"/>
    <property type="evidence" value="ECO:0007669"/>
    <property type="project" value="InterPro"/>
</dbReference>
<keyword evidence="3" id="KW-1185">Reference proteome</keyword>
<dbReference type="NCBIfam" id="TIGR03620">
    <property type="entry name" value="F420_MSMEG_4141"/>
    <property type="match status" value="1"/>
</dbReference>
<gene>
    <name evidence="2" type="ORF">B0T46_01185</name>
</gene>
<evidence type="ECO:0000313" key="2">
    <source>
        <dbReference type="EMBL" id="ONM50555.1"/>
    </source>
</evidence>
<dbReference type="SUPFAM" id="SSF51679">
    <property type="entry name" value="Bacterial luciferase-like"/>
    <property type="match status" value="1"/>
</dbReference>
<comment type="caution">
    <text evidence="2">The sequence shown here is derived from an EMBL/GenBank/DDBJ whole genome shotgun (WGS) entry which is preliminary data.</text>
</comment>
<dbReference type="InterPro" id="IPR050766">
    <property type="entry name" value="Bact_Lucif_Oxidored"/>
</dbReference>
<dbReference type="PANTHER" id="PTHR30137">
    <property type="entry name" value="LUCIFERASE-LIKE MONOOXYGENASE"/>
    <property type="match status" value="1"/>
</dbReference>
<reference evidence="2 3" key="1">
    <citation type="journal article" date="2016" name="Antonie Van Leeuwenhoek">
        <title>Nocardia donostiensis sp. nov., isolated from human respiratory specimens.</title>
        <authorList>
            <person name="Ercibengoa M."/>
            <person name="Bell M."/>
            <person name="Marimon J.M."/>
            <person name="Humrighouse B."/>
            <person name="Klenk H.P."/>
            <person name="Potter G."/>
            <person name="Perez-Trallero E."/>
        </authorList>
    </citation>
    <scope>NUCLEOTIDE SEQUENCE [LARGE SCALE GENOMIC DNA]</scope>
    <source>
        <strain evidence="2 3">X1655</strain>
    </source>
</reference>